<evidence type="ECO:0000313" key="3">
    <source>
        <dbReference type="Proteomes" id="UP001189122"/>
    </source>
</evidence>
<organism evidence="2">
    <name type="scientific">Spirodela intermedia</name>
    <name type="common">Intermediate duckweed</name>
    <dbReference type="NCBI Taxonomy" id="51605"/>
    <lineage>
        <taxon>Eukaryota</taxon>
        <taxon>Viridiplantae</taxon>
        <taxon>Streptophyta</taxon>
        <taxon>Embryophyta</taxon>
        <taxon>Tracheophyta</taxon>
        <taxon>Spermatophyta</taxon>
        <taxon>Magnoliopsida</taxon>
        <taxon>Liliopsida</taxon>
        <taxon>Araceae</taxon>
        <taxon>Lemnoideae</taxon>
        <taxon>Spirodela</taxon>
    </lineage>
</organism>
<accession>A0A7I8IEP2</accession>
<proteinExistence type="predicted"/>
<evidence type="ECO:0000256" key="1">
    <source>
        <dbReference type="SAM" id="Phobius"/>
    </source>
</evidence>
<dbReference type="AlphaFoldDB" id="A0A7I8IEP2"/>
<keyword evidence="3" id="KW-1185">Reference proteome</keyword>
<dbReference type="EMBL" id="CACRZD030000002">
    <property type="protein sequence ID" value="CAA6656268.1"/>
    <property type="molecule type" value="Genomic_DNA"/>
</dbReference>
<feature type="transmembrane region" description="Helical" evidence="1">
    <location>
        <begin position="12"/>
        <end position="35"/>
    </location>
</feature>
<protein>
    <submittedName>
        <fullName evidence="2">Uncharacterized protein</fullName>
    </submittedName>
</protein>
<name>A0A7I8IEP2_SPIIN</name>
<dbReference type="Proteomes" id="UP001189122">
    <property type="component" value="Unassembled WGS sequence"/>
</dbReference>
<evidence type="ECO:0000313" key="2">
    <source>
        <dbReference type="EMBL" id="CAA2616590.1"/>
    </source>
</evidence>
<keyword evidence="1" id="KW-0472">Membrane</keyword>
<dbReference type="EMBL" id="LR743589">
    <property type="protein sequence ID" value="CAA2616590.1"/>
    <property type="molecule type" value="Genomic_DNA"/>
</dbReference>
<reference evidence="2 3" key="1">
    <citation type="submission" date="2019-12" db="EMBL/GenBank/DDBJ databases">
        <authorList>
            <person name="Scholz U."/>
            <person name="Mascher M."/>
            <person name="Fiebig A."/>
        </authorList>
    </citation>
    <scope>NUCLEOTIDE SEQUENCE</scope>
</reference>
<keyword evidence="1" id="KW-0812">Transmembrane</keyword>
<sequence length="49" mass="5278">MWAYPSATFFPVFQILLTVLNKLLGALLMVSVPAGQRGLEVKKGKVGTS</sequence>
<gene>
    <name evidence="2" type="ORF">SI7747_02002808</name>
</gene>
<keyword evidence="1" id="KW-1133">Transmembrane helix</keyword>